<dbReference type="Proteomes" id="UP001516400">
    <property type="component" value="Unassembled WGS sequence"/>
</dbReference>
<evidence type="ECO:0000256" key="2">
    <source>
        <dbReference type="ARBA" id="ARBA00042701"/>
    </source>
</evidence>
<keyword evidence="3" id="KW-1133">Transmembrane helix</keyword>
<dbReference type="EMBL" id="JABFTP020000165">
    <property type="protein sequence ID" value="KAL3284657.1"/>
    <property type="molecule type" value="Genomic_DNA"/>
</dbReference>
<keyword evidence="3" id="KW-0812">Transmembrane</keyword>
<keyword evidence="6" id="KW-1185">Reference proteome</keyword>
<dbReference type="AlphaFoldDB" id="A0ABD2P169"/>
<evidence type="ECO:0000256" key="3">
    <source>
        <dbReference type="SAM" id="Phobius"/>
    </source>
</evidence>
<feature type="domain" description="AB hydrolase-1" evidence="4">
    <location>
        <begin position="95"/>
        <end position="186"/>
    </location>
</feature>
<evidence type="ECO:0000256" key="1">
    <source>
        <dbReference type="ARBA" id="ARBA00040125"/>
    </source>
</evidence>
<accession>A0ABD2P169</accession>
<organism evidence="5 6">
    <name type="scientific">Cryptolaemus montrouzieri</name>
    <dbReference type="NCBI Taxonomy" id="559131"/>
    <lineage>
        <taxon>Eukaryota</taxon>
        <taxon>Metazoa</taxon>
        <taxon>Ecdysozoa</taxon>
        <taxon>Arthropoda</taxon>
        <taxon>Hexapoda</taxon>
        <taxon>Insecta</taxon>
        <taxon>Pterygota</taxon>
        <taxon>Neoptera</taxon>
        <taxon>Endopterygota</taxon>
        <taxon>Coleoptera</taxon>
        <taxon>Polyphaga</taxon>
        <taxon>Cucujiformia</taxon>
        <taxon>Coccinelloidea</taxon>
        <taxon>Coccinellidae</taxon>
        <taxon>Scymninae</taxon>
        <taxon>Scymnini</taxon>
        <taxon>Cryptolaemus</taxon>
    </lineage>
</organism>
<dbReference type="InterPro" id="IPR000073">
    <property type="entry name" value="AB_hydrolase_1"/>
</dbReference>
<protein>
    <recommendedName>
        <fullName evidence="1">Protein ABHD13</fullName>
    </recommendedName>
    <alternativeName>
        <fullName evidence="2">Alpha/beta hydrolase domain-containing protein 13</fullName>
    </alternativeName>
</protein>
<feature type="transmembrane region" description="Helical" evidence="3">
    <location>
        <begin position="12"/>
        <end position="36"/>
    </location>
</feature>
<dbReference type="PANTHER" id="PTHR12277">
    <property type="entry name" value="ALPHA/BETA HYDROLASE DOMAIN-CONTAINING PROTEIN"/>
    <property type="match status" value="1"/>
</dbReference>
<dbReference type="PANTHER" id="PTHR12277:SF81">
    <property type="entry name" value="PROTEIN ABHD13"/>
    <property type="match status" value="1"/>
</dbReference>
<dbReference type="Pfam" id="PF00561">
    <property type="entry name" value="Abhydrolase_1"/>
    <property type="match status" value="1"/>
</dbReference>
<evidence type="ECO:0000313" key="5">
    <source>
        <dbReference type="EMBL" id="KAL3284657.1"/>
    </source>
</evidence>
<sequence length="326" mass="37350">MGLFRISFGVLLLLYYMHGGLLAFILLFISILGMLYHAQDNFLFYPEVPSHSRVYIPVPSMFGLPYESVYIKTSDGIIIHMYFIHQPRERRKNSPTILFFHGNAGNMGHRLQNCVGLYHNLHCNILLVEYRGYGLSEGSPTEEGLYTDARASLEYLFTRNDINHNEIIIFGRSLGGSVAIDLASRNEYFMKIWCLVVENTFTSIPNMAKVIFGWRLFQLLPQLCYKNKFLSSSKMKSVCVPTLFISGLADTLVPPKMMSELHRGCGSYVKQLLQFPAGTHNETWTLQGYYHSFATFLQNCRIQNAKLYNKDILTTFSEKKDGLEIL</sequence>
<keyword evidence="3" id="KW-0472">Membrane</keyword>
<evidence type="ECO:0000313" key="6">
    <source>
        <dbReference type="Proteomes" id="UP001516400"/>
    </source>
</evidence>
<dbReference type="InterPro" id="IPR029058">
    <property type="entry name" value="AB_hydrolase_fold"/>
</dbReference>
<comment type="caution">
    <text evidence="5">The sequence shown here is derived from an EMBL/GenBank/DDBJ whole genome shotgun (WGS) entry which is preliminary data.</text>
</comment>
<proteinExistence type="predicted"/>
<evidence type="ECO:0000259" key="4">
    <source>
        <dbReference type="Pfam" id="PF00561"/>
    </source>
</evidence>
<gene>
    <name evidence="5" type="ORF">HHI36_018811</name>
</gene>
<name>A0ABD2P169_9CUCU</name>
<reference evidence="5 6" key="1">
    <citation type="journal article" date="2021" name="BMC Biol.">
        <title>Horizontally acquired antibacterial genes associated with adaptive radiation of ladybird beetles.</title>
        <authorList>
            <person name="Li H.S."/>
            <person name="Tang X.F."/>
            <person name="Huang Y.H."/>
            <person name="Xu Z.Y."/>
            <person name="Chen M.L."/>
            <person name="Du X.Y."/>
            <person name="Qiu B.Y."/>
            <person name="Chen P.T."/>
            <person name="Zhang W."/>
            <person name="Slipinski A."/>
            <person name="Escalona H.E."/>
            <person name="Waterhouse R.M."/>
            <person name="Zwick A."/>
            <person name="Pang H."/>
        </authorList>
    </citation>
    <scope>NUCLEOTIDE SEQUENCE [LARGE SCALE GENOMIC DNA]</scope>
    <source>
        <strain evidence="5">SYSU2018</strain>
    </source>
</reference>
<dbReference type="Gene3D" id="3.40.50.1820">
    <property type="entry name" value="alpha/beta hydrolase"/>
    <property type="match status" value="1"/>
</dbReference>
<dbReference type="SUPFAM" id="SSF53474">
    <property type="entry name" value="alpha/beta-Hydrolases"/>
    <property type="match status" value="1"/>
</dbReference>